<accession>A0A9P6C3M3</accession>
<keyword evidence="2" id="KW-1185">Reference proteome</keyword>
<dbReference type="Proteomes" id="UP000807342">
    <property type="component" value="Unassembled WGS sequence"/>
</dbReference>
<evidence type="ECO:0000313" key="2">
    <source>
        <dbReference type="Proteomes" id="UP000807342"/>
    </source>
</evidence>
<gene>
    <name evidence="1" type="ORF">P691DRAFT_760618</name>
</gene>
<proteinExistence type="predicted"/>
<dbReference type="OrthoDB" id="2889343at2759"/>
<name>A0A9P6C3M3_9AGAR</name>
<comment type="caution">
    <text evidence="1">The sequence shown here is derived from an EMBL/GenBank/DDBJ whole genome shotgun (WGS) entry which is preliminary data.</text>
</comment>
<evidence type="ECO:0008006" key="3">
    <source>
        <dbReference type="Google" id="ProtNLM"/>
    </source>
</evidence>
<dbReference type="AlphaFoldDB" id="A0A9P6C3M3"/>
<sequence length="544" mass="63423">MAFCPHCDHCKKLKRSQTKRSQPGNEIAFIQAEVDHLGDSIRTFSNERSLLLRRLNILRSSTRNLPPETLSLIFQFAVPPLDITSRSLRFYRKERYTDERGHHIPNILGAVCSRWHDVAHGTPQLWTSLIIDVTTRRDVGDKLALLQLYLTNVKNLSFSLELNLEKHRLPIDATYNTKFPAIRRGRLPYYNLEDFNLLTQFRDVIFHPQNARRVKVLRLSSIPSAWSPLDFTDWPRLEEIRLGQESTNCTQVRAFNAPRLNKLIIKHTTFTVSHAVLMGNNITIINLFSVSTSHCLELLTLCPNVTEFHARKTRKVQDLTELSSMWREEHIQRKMEVLKWVCTEDLCNESFLRYAQFPSLRVLAWEGIYSDHIESDDVAAFFGRLPPTLVGLELSEGADSDLEDHPIPPWEVLFEKTTSVQTLALHQYPLWEMESALGSLNPELSAGITYLPALREIRIVEIYDKNPELENDEDEEQEDGCRKIFRKVLWEMLEARRESFVDGLRLRVPRYFLWKRDKEWIRSLISQGLKLEILEEEPLLLDRV</sequence>
<organism evidence="1 2">
    <name type="scientific">Macrolepiota fuliginosa MF-IS2</name>
    <dbReference type="NCBI Taxonomy" id="1400762"/>
    <lineage>
        <taxon>Eukaryota</taxon>
        <taxon>Fungi</taxon>
        <taxon>Dikarya</taxon>
        <taxon>Basidiomycota</taxon>
        <taxon>Agaricomycotina</taxon>
        <taxon>Agaricomycetes</taxon>
        <taxon>Agaricomycetidae</taxon>
        <taxon>Agaricales</taxon>
        <taxon>Agaricineae</taxon>
        <taxon>Agaricaceae</taxon>
        <taxon>Macrolepiota</taxon>
    </lineage>
</organism>
<reference evidence="1" key="1">
    <citation type="submission" date="2020-11" db="EMBL/GenBank/DDBJ databases">
        <authorList>
            <consortium name="DOE Joint Genome Institute"/>
            <person name="Ahrendt S."/>
            <person name="Riley R."/>
            <person name="Andreopoulos W."/>
            <person name="Labutti K."/>
            <person name="Pangilinan J."/>
            <person name="Ruiz-Duenas F.J."/>
            <person name="Barrasa J.M."/>
            <person name="Sanchez-Garcia M."/>
            <person name="Camarero S."/>
            <person name="Miyauchi S."/>
            <person name="Serrano A."/>
            <person name="Linde D."/>
            <person name="Babiker R."/>
            <person name="Drula E."/>
            <person name="Ayuso-Fernandez I."/>
            <person name="Pacheco R."/>
            <person name="Padilla G."/>
            <person name="Ferreira P."/>
            <person name="Barriuso J."/>
            <person name="Kellner H."/>
            <person name="Castanera R."/>
            <person name="Alfaro M."/>
            <person name="Ramirez L."/>
            <person name="Pisabarro A.G."/>
            <person name="Kuo A."/>
            <person name="Tritt A."/>
            <person name="Lipzen A."/>
            <person name="He G."/>
            <person name="Yan M."/>
            <person name="Ng V."/>
            <person name="Cullen D."/>
            <person name="Martin F."/>
            <person name="Rosso M.-N."/>
            <person name="Henrissat B."/>
            <person name="Hibbett D."/>
            <person name="Martinez A.T."/>
            <person name="Grigoriev I.V."/>
        </authorList>
    </citation>
    <scope>NUCLEOTIDE SEQUENCE</scope>
    <source>
        <strain evidence="1">MF-IS2</strain>
    </source>
</reference>
<protein>
    <recommendedName>
        <fullName evidence="3">F-box domain-containing protein</fullName>
    </recommendedName>
</protein>
<dbReference type="EMBL" id="MU151192">
    <property type="protein sequence ID" value="KAF9447609.1"/>
    <property type="molecule type" value="Genomic_DNA"/>
</dbReference>
<evidence type="ECO:0000313" key="1">
    <source>
        <dbReference type="EMBL" id="KAF9447609.1"/>
    </source>
</evidence>